<reference evidence="1 2" key="1">
    <citation type="submission" date="2020-07" db="EMBL/GenBank/DDBJ databases">
        <title>Differential regulation of undecylprodigiosin biosynthesis in the yeast-scavenging Streptomyces strain MBK6.</title>
        <authorList>
            <person name="Baral B."/>
            <person name="Siitonen V."/>
            <person name="Laughlin M."/>
            <person name="Yamada K."/>
            <person name="Ilomaeki M."/>
            <person name="Metsae-Ketelae M."/>
            <person name="Niemi J."/>
        </authorList>
    </citation>
    <scope>NUCLEOTIDE SEQUENCE [LARGE SCALE GENOMIC DNA]</scope>
    <source>
        <strain evidence="1 2">MBK6</strain>
    </source>
</reference>
<dbReference type="EMBL" id="JACERG010000009">
    <property type="protein sequence ID" value="MBA5221964.1"/>
    <property type="molecule type" value="Genomic_DNA"/>
</dbReference>
<evidence type="ECO:0000313" key="2">
    <source>
        <dbReference type="Proteomes" id="UP000587608"/>
    </source>
</evidence>
<name>A0A7W2HUD0_9ACTN</name>
<dbReference type="AlphaFoldDB" id="A0A7W2HUD0"/>
<comment type="caution">
    <text evidence="1">The sequence shown here is derived from an EMBL/GenBank/DDBJ whole genome shotgun (WGS) entry which is preliminary data.</text>
</comment>
<evidence type="ECO:0000313" key="1">
    <source>
        <dbReference type="EMBL" id="MBA5221964.1"/>
    </source>
</evidence>
<gene>
    <name evidence="1" type="ORF">H1X69_11105</name>
</gene>
<organism evidence="1 2">
    <name type="scientific">Streptomyces griseoaurantiacus</name>
    <dbReference type="NCBI Taxonomy" id="68213"/>
    <lineage>
        <taxon>Bacteria</taxon>
        <taxon>Bacillati</taxon>
        <taxon>Actinomycetota</taxon>
        <taxon>Actinomycetes</taxon>
        <taxon>Kitasatosporales</taxon>
        <taxon>Streptomycetaceae</taxon>
        <taxon>Streptomyces</taxon>
        <taxon>Streptomyces aurantiacus group</taxon>
    </lineage>
</organism>
<accession>A0A7W2HUD0</accession>
<protein>
    <submittedName>
        <fullName evidence="1">Uncharacterized protein</fullName>
    </submittedName>
</protein>
<dbReference type="Proteomes" id="UP000587608">
    <property type="component" value="Unassembled WGS sequence"/>
</dbReference>
<sequence>MMPAPGGPDAVDAHRAYTTMIEAARPFRAGTRFRALPDVRFLVDGGRIRAPGDLLPGADDTSAEQYGARLDEELEGRGHLLLVEQPLVLDPVLWAQVRSLVTPLWERAGYPVLPVVTELALGEGITEDDAPAREPLHSTLLWVLHGTVTAVPRDARAGGALTAGPGDLLHRPAGRPHRLSFGSRTLALRLRVARDPRLLTAAVKDAVAGLVQERRGRDDVPYLALPPDEIPGAPVVPELARTAEEMRETTEAPGLDRVLGTAWARRVSAAGLEPAPDARPSVRLSPDDRLRPASAVVRMPLDEGDTWLWAVGGHAFSVRGALGERVVARLRRGDTPTVRQLCTVAGPGREAAVTALLEKLYTLRGVQLDGREDTA</sequence>
<proteinExistence type="predicted"/>